<evidence type="ECO:0000256" key="1">
    <source>
        <dbReference type="SAM" id="SignalP"/>
    </source>
</evidence>
<reference evidence="2" key="1">
    <citation type="submission" date="2013-11" db="EMBL/GenBank/DDBJ databases">
        <authorList>
            <person name="Aslett M."/>
        </authorList>
    </citation>
    <scope>NUCLEOTIDE SEQUENCE [LARGE SCALE GENOMIC DNA]</scope>
    <source>
        <strain evidence="2">Edinburgh</strain>
    </source>
</reference>
<dbReference type="WBParaSite" id="TMUE_3000010846.1">
    <property type="protein sequence ID" value="TMUE_3000010846.1"/>
    <property type="gene ID" value="WBGene00287089"/>
</dbReference>
<organism evidence="2 4">
    <name type="scientific">Trichuris muris</name>
    <name type="common">Mouse whipworm</name>
    <dbReference type="NCBI Taxonomy" id="70415"/>
    <lineage>
        <taxon>Eukaryota</taxon>
        <taxon>Metazoa</taxon>
        <taxon>Ecdysozoa</taxon>
        <taxon>Nematoda</taxon>
        <taxon>Enoplea</taxon>
        <taxon>Dorylaimia</taxon>
        <taxon>Trichinellida</taxon>
        <taxon>Trichuridae</taxon>
        <taxon>Trichuris</taxon>
    </lineage>
</organism>
<reference evidence="3 4" key="3">
    <citation type="submission" date="2019-12" db="UniProtKB">
        <authorList>
            <consortium name="WormBaseParasite"/>
        </authorList>
    </citation>
    <scope>IDENTIFICATION</scope>
</reference>
<name>A0A5S6QTW2_TRIMR</name>
<evidence type="ECO:0000313" key="2">
    <source>
        <dbReference type="Proteomes" id="UP000046395"/>
    </source>
</evidence>
<feature type="chain" id="PRO_5044624350" evidence="1">
    <location>
        <begin position="20"/>
        <end position="105"/>
    </location>
</feature>
<sequence>MRTLSSLFLVFLLTTATLNQMVPFQPENTRRVNLLVRPYSQRKYFPISYTLDNSIANKRINRKSDDDINGYKPPDWNTKSLKSMTFNDAHHPSGCCTIFKTHYDV</sequence>
<protein>
    <submittedName>
        <fullName evidence="3 4">Uncharacterized protein</fullName>
    </submittedName>
</protein>
<dbReference type="WBParaSite" id="TMUE_2000008331.1">
    <property type="protein sequence ID" value="TMUE_2000008331.1"/>
    <property type="gene ID" value="WBGene00300226"/>
</dbReference>
<reference evidence="2" key="2">
    <citation type="submission" date="2014-03" db="EMBL/GenBank/DDBJ databases">
        <title>The whipworm genome and dual-species transcriptomics of an intimate host-pathogen interaction.</title>
        <authorList>
            <person name="Foth B.J."/>
            <person name="Tsai I.J."/>
            <person name="Reid A.J."/>
            <person name="Bancroft A.J."/>
            <person name="Nichol S."/>
            <person name="Tracey A."/>
            <person name="Holroyd N."/>
            <person name="Cotton J.A."/>
            <person name="Stanley E.J."/>
            <person name="Zarowiecki M."/>
            <person name="Liu J.Z."/>
            <person name="Huckvale T."/>
            <person name="Cooper P.J."/>
            <person name="Grencis R.K."/>
            <person name="Berriman M."/>
        </authorList>
    </citation>
    <scope>NUCLEOTIDE SEQUENCE [LARGE SCALE GENOMIC DNA]</scope>
    <source>
        <strain evidence="2">Edinburgh</strain>
    </source>
</reference>
<dbReference type="Proteomes" id="UP000046395">
    <property type="component" value="Unassembled WGS sequence"/>
</dbReference>
<proteinExistence type="predicted"/>
<feature type="signal peptide" evidence="1">
    <location>
        <begin position="1"/>
        <end position="19"/>
    </location>
</feature>
<dbReference type="AlphaFoldDB" id="A0A5S6QTW2"/>
<keyword evidence="2" id="KW-1185">Reference proteome</keyword>
<accession>A0A5S6QTW2</accession>
<keyword evidence="1" id="KW-0732">Signal</keyword>
<evidence type="ECO:0000313" key="3">
    <source>
        <dbReference type="WBParaSite" id="TMUE_2000008331.1"/>
    </source>
</evidence>
<evidence type="ECO:0000313" key="4">
    <source>
        <dbReference type="WBParaSite" id="TMUE_3000010846.1"/>
    </source>
</evidence>